<dbReference type="AlphaFoldDB" id="A0A1H6DA31"/>
<proteinExistence type="predicted"/>
<dbReference type="InterPro" id="IPR052030">
    <property type="entry name" value="Peptidase_M20/M20A_hydrolases"/>
</dbReference>
<protein>
    <submittedName>
        <fullName evidence="2">Aminobenzoyl-glutamate utilization protein B</fullName>
    </submittedName>
</protein>
<dbReference type="RefSeq" id="WP_103875623.1">
    <property type="nucleotide sequence ID" value="NZ_FNUY01000019.1"/>
</dbReference>
<feature type="region of interest" description="Disordered" evidence="1">
    <location>
        <begin position="455"/>
        <end position="477"/>
    </location>
</feature>
<dbReference type="PIRSF" id="PIRSF037227">
    <property type="entry name" value="Aminobenzoyl-glu_utiliz_pB"/>
    <property type="match status" value="1"/>
</dbReference>
<dbReference type="PANTHER" id="PTHR30575">
    <property type="entry name" value="PEPTIDASE M20"/>
    <property type="match status" value="1"/>
</dbReference>
<evidence type="ECO:0000256" key="1">
    <source>
        <dbReference type="SAM" id="MobiDB-lite"/>
    </source>
</evidence>
<dbReference type="CDD" id="cd05673">
    <property type="entry name" value="M20_Acy1L2_AbgB"/>
    <property type="match status" value="1"/>
</dbReference>
<dbReference type="GO" id="GO:0046657">
    <property type="term" value="P:folic acid catabolic process"/>
    <property type="evidence" value="ECO:0007669"/>
    <property type="project" value="TreeGrafter"/>
</dbReference>
<dbReference type="SUPFAM" id="SSF53187">
    <property type="entry name" value="Zn-dependent exopeptidases"/>
    <property type="match status" value="1"/>
</dbReference>
<name>A0A1H6DA31_9HYPH</name>
<gene>
    <name evidence="2" type="ORF">SAMN04488115_11969</name>
</gene>
<dbReference type="Gene3D" id="3.40.630.10">
    <property type="entry name" value="Zn peptidases"/>
    <property type="match status" value="2"/>
</dbReference>
<dbReference type="FunFam" id="3.30.70.360:FF:000004">
    <property type="entry name" value="Peptidase M20 domain-containing protein 2"/>
    <property type="match status" value="1"/>
</dbReference>
<dbReference type="NCBIfam" id="TIGR01891">
    <property type="entry name" value="amidohydrolases"/>
    <property type="match status" value="1"/>
</dbReference>
<accession>A0A1H6DA31</accession>
<dbReference type="GO" id="GO:0005737">
    <property type="term" value="C:cytoplasm"/>
    <property type="evidence" value="ECO:0007669"/>
    <property type="project" value="TreeGrafter"/>
</dbReference>
<dbReference type="Proteomes" id="UP000236743">
    <property type="component" value="Unassembled WGS sequence"/>
</dbReference>
<dbReference type="OrthoDB" id="9781032at2"/>
<dbReference type="EMBL" id="FNUY01000019">
    <property type="protein sequence ID" value="SEG82068.1"/>
    <property type="molecule type" value="Genomic_DNA"/>
</dbReference>
<evidence type="ECO:0000313" key="3">
    <source>
        <dbReference type="Proteomes" id="UP000236743"/>
    </source>
</evidence>
<dbReference type="InterPro" id="IPR036264">
    <property type="entry name" value="Bact_exopeptidase_dim_dom"/>
</dbReference>
<dbReference type="PANTHER" id="PTHR30575:SF0">
    <property type="entry name" value="XAA-ARG DIPEPTIDASE"/>
    <property type="match status" value="1"/>
</dbReference>
<dbReference type="SUPFAM" id="SSF55031">
    <property type="entry name" value="Bacterial exopeptidase dimerisation domain"/>
    <property type="match status" value="1"/>
</dbReference>
<dbReference type="InterPro" id="IPR017145">
    <property type="entry name" value="Aminobenzoyl-glu_utiliz_pB"/>
</dbReference>
<dbReference type="GO" id="GO:0016805">
    <property type="term" value="F:dipeptidase activity"/>
    <property type="evidence" value="ECO:0007669"/>
    <property type="project" value="TreeGrafter"/>
</dbReference>
<sequence>MADAPNSDEIWKFVESKKQKYFDLSDEIWATPELNFEEYRSSAVQPAALEVEGFDVQRGVAGLPTAIMATAGSEGPIIAFLGEFDALPDHSQEAGIAEHAPTTQGAPGHACGHNLLGVGSIQAAVALKDYLEKEGLPGRVRYYGCPAEEGGSGKGYMARAGLFDDVDAAITWHPSSFVGVGNPITLSCNEINFNFVGKSSHAASSPHLGRSALDAVELMNVGVNYMREHMPSRARIHYAVTDTGGHAPNVVQARATVRYVVRGGDPVELKSLVARVMKIAEAAAMMTETSVSHRVLTGEASMLGNETLEHALFGQIERLGPPQFSEEDRAFAQKIQETFSTADVKAAYANVGLKPKVDVSLADELVPPRNTTPTMVGSTDVGNVSWIVPTVEMRGATHAIGTPGHSWQITAQGKSPAAHKGMEHAAKAMACTGLELIQDGELRRRVQEEHRRLLEETPFLDPIPDDAFPDLPAHRAK</sequence>
<organism evidence="2 3">
    <name type="scientific">Bosea lathyri</name>
    <dbReference type="NCBI Taxonomy" id="1036778"/>
    <lineage>
        <taxon>Bacteria</taxon>
        <taxon>Pseudomonadati</taxon>
        <taxon>Pseudomonadota</taxon>
        <taxon>Alphaproteobacteria</taxon>
        <taxon>Hyphomicrobiales</taxon>
        <taxon>Boseaceae</taxon>
        <taxon>Bosea</taxon>
    </lineage>
</organism>
<keyword evidence="3" id="KW-1185">Reference proteome</keyword>
<dbReference type="InterPro" id="IPR017439">
    <property type="entry name" value="Amidohydrolase"/>
</dbReference>
<dbReference type="GO" id="GO:0071713">
    <property type="term" value="F:para-aminobenzoyl-glutamate hydrolase activity"/>
    <property type="evidence" value="ECO:0007669"/>
    <property type="project" value="TreeGrafter"/>
</dbReference>
<evidence type="ECO:0000313" key="2">
    <source>
        <dbReference type="EMBL" id="SEG82068.1"/>
    </source>
</evidence>
<reference evidence="2 3" key="1">
    <citation type="submission" date="2016-10" db="EMBL/GenBank/DDBJ databases">
        <authorList>
            <person name="de Groot N.N."/>
        </authorList>
    </citation>
    <scope>NUCLEOTIDE SEQUENCE [LARGE SCALE GENOMIC DNA]</scope>
    <source>
        <strain evidence="2 3">DSM 26656</strain>
    </source>
</reference>